<dbReference type="Gene3D" id="2.10.50.30">
    <property type="entry name" value="GPCR, family 3, nine cysteines domain"/>
    <property type="match status" value="1"/>
</dbReference>
<gene>
    <name evidence="13" type="ORF">RIMI_LOCUS7818680</name>
</gene>
<keyword evidence="6" id="KW-0297">G-protein coupled receptor</keyword>
<dbReference type="InterPro" id="IPR000068">
    <property type="entry name" value="GPCR_3_Ca_sens_rcpt-rel"/>
</dbReference>
<keyword evidence="7 10" id="KW-0472">Membrane</keyword>
<organism evidence="13 14">
    <name type="scientific">Ranitomeya imitator</name>
    <name type="common">mimic poison frog</name>
    <dbReference type="NCBI Taxonomy" id="111125"/>
    <lineage>
        <taxon>Eukaryota</taxon>
        <taxon>Metazoa</taxon>
        <taxon>Chordata</taxon>
        <taxon>Craniata</taxon>
        <taxon>Vertebrata</taxon>
        <taxon>Euteleostomi</taxon>
        <taxon>Amphibia</taxon>
        <taxon>Batrachia</taxon>
        <taxon>Anura</taxon>
        <taxon>Neobatrachia</taxon>
        <taxon>Hyloidea</taxon>
        <taxon>Dendrobatidae</taxon>
        <taxon>Dendrobatinae</taxon>
        <taxon>Ranitomeya</taxon>
    </lineage>
</organism>
<feature type="transmembrane region" description="Helical" evidence="10">
    <location>
        <begin position="252"/>
        <end position="275"/>
    </location>
</feature>
<dbReference type="PRINTS" id="PR01535">
    <property type="entry name" value="VOMERONASL2R"/>
</dbReference>
<comment type="subcellular location">
    <subcellularLocation>
        <location evidence="1">Cell membrane</location>
        <topology evidence="1">Multi-pass membrane protein</topology>
    </subcellularLocation>
</comment>
<evidence type="ECO:0000256" key="7">
    <source>
        <dbReference type="ARBA" id="ARBA00023136"/>
    </source>
</evidence>
<dbReference type="InterPro" id="IPR017978">
    <property type="entry name" value="GPCR_3_C"/>
</dbReference>
<name>A0ABN9LCX5_9NEOB</name>
<dbReference type="Pfam" id="PF00003">
    <property type="entry name" value="7tm_3"/>
    <property type="match status" value="1"/>
</dbReference>
<keyword evidence="9" id="KW-0807">Transducer</keyword>
<feature type="domain" description="G-protein coupled receptors family 3 profile" evidence="12">
    <location>
        <begin position="93"/>
        <end position="330"/>
    </location>
</feature>
<feature type="transmembrane region" description="Helical" evidence="10">
    <location>
        <begin position="319"/>
        <end position="342"/>
    </location>
</feature>
<dbReference type="PRINTS" id="PR00248">
    <property type="entry name" value="GPCRMGR"/>
</dbReference>
<evidence type="ECO:0000256" key="5">
    <source>
        <dbReference type="ARBA" id="ARBA00022989"/>
    </source>
</evidence>
<protein>
    <recommendedName>
        <fullName evidence="12">G-protein coupled receptors family 3 profile domain-containing protein</fullName>
    </recommendedName>
</protein>
<proteinExistence type="predicted"/>
<keyword evidence="3 10" id="KW-0812">Transmembrane</keyword>
<dbReference type="InterPro" id="IPR017979">
    <property type="entry name" value="GPCR_3_CS"/>
</dbReference>
<evidence type="ECO:0000256" key="4">
    <source>
        <dbReference type="ARBA" id="ARBA00022729"/>
    </source>
</evidence>
<feature type="transmembrane region" description="Helical" evidence="10">
    <location>
        <begin position="163"/>
        <end position="187"/>
    </location>
</feature>
<feature type="chain" id="PRO_5045162057" description="G-protein coupled receptors family 3 profile domain-containing protein" evidence="11">
    <location>
        <begin position="23"/>
        <end position="368"/>
    </location>
</feature>
<dbReference type="PROSITE" id="PS50259">
    <property type="entry name" value="G_PROTEIN_RECEP_F3_4"/>
    <property type="match status" value="1"/>
</dbReference>
<accession>A0ABN9LCX5</accession>
<evidence type="ECO:0000259" key="12">
    <source>
        <dbReference type="PROSITE" id="PS50259"/>
    </source>
</evidence>
<evidence type="ECO:0000256" key="10">
    <source>
        <dbReference type="SAM" id="Phobius"/>
    </source>
</evidence>
<dbReference type="InterPro" id="IPR000337">
    <property type="entry name" value="GPCR_3"/>
</dbReference>
<evidence type="ECO:0000256" key="8">
    <source>
        <dbReference type="ARBA" id="ARBA00023180"/>
    </source>
</evidence>
<comment type="caution">
    <text evidence="13">The sequence shown here is derived from an EMBL/GenBank/DDBJ whole genome shotgun (WGS) entry which is preliminary data.</text>
</comment>
<keyword evidence="5 10" id="KW-1133">Transmembrane helix</keyword>
<evidence type="ECO:0000256" key="3">
    <source>
        <dbReference type="ARBA" id="ARBA00022692"/>
    </source>
</evidence>
<keyword evidence="6" id="KW-0675">Receptor</keyword>
<dbReference type="PANTHER" id="PTHR24061">
    <property type="entry name" value="CALCIUM-SENSING RECEPTOR-RELATED"/>
    <property type="match status" value="1"/>
</dbReference>
<reference evidence="13" key="1">
    <citation type="submission" date="2023-07" db="EMBL/GenBank/DDBJ databases">
        <authorList>
            <person name="Stuckert A."/>
        </authorList>
    </citation>
    <scope>NUCLEOTIDE SEQUENCE</scope>
</reference>
<feature type="signal peptide" evidence="11">
    <location>
        <begin position="1"/>
        <end position="22"/>
    </location>
</feature>
<dbReference type="InterPro" id="IPR004073">
    <property type="entry name" value="GPCR_3_vmron_rcpt_2"/>
</dbReference>
<evidence type="ECO:0000256" key="11">
    <source>
        <dbReference type="SAM" id="SignalP"/>
    </source>
</evidence>
<evidence type="ECO:0000313" key="14">
    <source>
        <dbReference type="Proteomes" id="UP001176940"/>
    </source>
</evidence>
<feature type="transmembrane region" description="Helical" evidence="10">
    <location>
        <begin position="287"/>
        <end position="307"/>
    </location>
</feature>
<keyword evidence="2" id="KW-1003">Cell membrane</keyword>
<evidence type="ECO:0000256" key="2">
    <source>
        <dbReference type="ARBA" id="ARBA00022475"/>
    </source>
</evidence>
<dbReference type="InterPro" id="IPR038550">
    <property type="entry name" value="GPCR_3_9-Cys_sf"/>
</dbReference>
<evidence type="ECO:0000313" key="13">
    <source>
        <dbReference type="EMBL" id="CAJ0938777.1"/>
    </source>
</evidence>
<evidence type="ECO:0000256" key="6">
    <source>
        <dbReference type="ARBA" id="ARBA00023040"/>
    </source>
</evidence>
<dbReference type="InterPro" id="IPR011500">
    <property type="entry name" value="GPCR_3_9-Cys_dom"/>
</dbReference>
<evidence type="ECO:0000256" key="1">
    <source>
        <dbReference type="ARBA" id="ARBA00004651"/>
    </source>
</evidence>
<feature type="transmembrane region" description="Helical" evidence="10">
    <location>
        <begin position="130"/>
        <end position="151"/>
    </location>
</feature>
<dbReference type="Pfam" id="PF07562">
    <property type="entry name" value="NCD3G"/>
    <property type="match status" value="1"/>
</dbReference>
<dbReference type="PANTHER" id="PTHR24061:SF599">
    <property type="entry name" value="G-PROTEIN COUPLED RECEPTORS FAMILY 3 PROFILE DOMAIN-CONTAINING PROTEIN"/>
    <property type="match status" value="1"/>
</dbReference>
<evidence type="ECO:0000256" key="9">
    <source>
        <dbReference type="ARBA" id="ARBA00023224"/>
    </source>
</evidence>
<dbReference type="Proteomes" id="UP001176940">
    <property type="component" value="Unassembled WGS sequence"/>
</dbReference>
<sequence length="368" mass="41785">MSWSRFFNLDFFLVIQVPYSRCSQECFPGSRKAVIKGHHICCYDCILCSIGEISNDSDAENCEKCLYTEWPNEARDKCVPKVIEFLSYDTDVVAYVFLFLSVLSSTTIILIIGIFTFLRNTPVVRANNRNLSFLILVSLKLSLLCIFLFIGKPVDITCMLRHVSFGIIFTIVLSAILAKTIIVCIAFKATTPGSSWRKWLGVKLPNFIVVILSSLQVLNAIFWLLFSPPFQELDMVSYPGKIIIQCNEGSRLAFYVMLGYMGFLAAVSLILAFTVRKLPDIYNEAKYITFSMLVFFSVWICAILAYVSSKGKNMVSVEVFAILASVVLSIPIPQVSGIGRYLRYRNSDTEIRYFCDIGYRYRKCKIKN</sequence>
<feature type="transmembrane region" description="Helical" evidence="10">
    <location>
        <begin position="92"/>
        <end position="118"/>
    </location>
</feature>
<dbReference type="PROSITE" id="PS00981">
    <property type="entry name" value="G_PROTEIN_RECEP_F3_3"/>
    <property type="match status" value="1"/>
</dbReference>
<keyword evidence="8" id="KW-0325">Glycoprotein</keyword>
<feature type="transmembrane region" description="Helical" evidence="10">
    <location>
        <begin position="207"/>
        <end position="226"/>
    </location>
</feature>
<keyword evidence="4 11" id="KW-0732">Signal</keyword>
<dbReference type="EMBL" id="CAUEEQ010015077">
    <property type="protein sequence ID" value="CAJ0938777.1"/>
    <property type="molecule type" value="Genomic_DNA"/>
</dbReference>
<keyword evidence="14" id="KW-1185">Reference proteome</keyword>